<accession>A0A0V0YTZ2</accession>
<evidence type="ECO:0000313" key="1">
    <source>
        <dbReference type="EMBL" id="KRY03459.1"/>
    </source>
</evidence>
<gene>
    <name evidence="1" type="ORF">T03_14776</name>
</gene>
<reference evidence="1 2" key="1">
    <citation type="submission" date="2015-01" db="EMBL/GenBank/DDBJ databases">
        <title>Evolution of Trichinella species and genotypes.</title>
        <authorList>
            <person name="Korhonen P.K."/>
            <person name="Edoardo P."/>
            <person name="Giuseppe L.R."/>
            <person name="Gasser R.B."/>
        </authorList>
    </citation>
    <scope>NUCLEOTIDE SEQUENCE [LARGE SCALE GENOMIC DNA]</scope>
    <source>
        <strain evidence="1">ISS120</strain>
    </source>
</reference>
<dbReference type="AlphaFoldDB" id="A0A0V0YTZ2"/>
<proteinExistence type="predicted"/>
<evidence type="ECO:0000313" key="2">
    <source>
        <dbReference type="Proteomes" id="UP000054653"/>
    </source>
</evidence>
<name>A0A0V0YTZ2_TRIBR</name>
<dbReference type="EMBL" id="JYDI01006486">
    <property type="protein sequence ID" value="KRY03459.1"/>
    <property type="molecule type" value="Genomic_DNA"/>
</dbReference>
<sequence>MTKKLPPRPPSHQRLAIFRCINGHRAKRYPKLPSHRRYLQIPVPFRTTK</sequence>
<dbReference type="Proteomes" id="UP000054653">
    <property type="component" value="Unassembled WGS sequence"/>
</dbReference>
<protein>
    <submittedName>
        <fullName evidence="1">Uncharacterized protein</fullName>
    </submittedName>
</protein>
<keyword evidence="2" id="KW-1185">Reference proteome</keyword>
<comment type="caution">
    <text evidence="1">The sequence shown here is derived from an EMBL/GenBank/DDBJ whole genome shotgun (WGS) entry which is preliminary data.</text>
</comment>
<feature type="non-terminal residue" evidence="1">
    <location>
        <position position="49"/>
    </location>
</feature>
<organism evidence="1 2">
    <name type="scientific">Trichinella britovi</name>
    <name type="common">Parasitic roundworm</name>
    <dbReference type="NCBI Taxonomy" id="45882"/>
    <lineage>
        <taxon>Eukaryota</taxon>
        <taxon>Metazoa</taxon>
        <taxon>Ecdysozoa</taxon>
        <taxon>Nematoda</taxon>
        <taxon>Enoplea</taxon>
        <taxon>Dorylaimia</taxon>
        <taxon>Trichinellida</taxon>
        <taxon>Trichinellidae</taxon>
        <taxon>Trichinella</taxon>
    </lineage>
</organism>